<comment type="caution">
    <text evidence="3">The sequence shown here is derived from an EMBL/GenBank/DDBJ whole genome shotgun (WGS) entry which is preliminary data.</text>
</comment>
<feature type="compositionally biased region" description="Basic and acidic residues" evidence="1">
    <location>
        <begin position="9"/>
        <end position="29"/>
    </location>
</feature>
<evidence type="ECO:0000313" key="4">
    <source>
        <dbReference type="Proteomes" id="UP000189670"/>
    </source>
</evidence>
<feature type="transmembrane region" description="Helical" evidence="2">
    <location>
        <begin position="37"/>
        <end position="61"/>
    </location>
</feature>
<protein>
    <submittedName>
        <fullName evidence="3">Uncharacterized protein</fullName>
    </submittedName>
</protein>
<name>A0A1V1P089_9BACT</name>
<gene>
    <name evidence="3" type="ORF">OMM_10782</name>
</gene>
<keyword evidence="2" id="KW-1133">Transmembrane helix</keyword>
<evidence type="ECO:0000313" key="3">
    <source>
        <dbReference type="EMBL" id="ETR68186.1"/>
    </source>
</evidence>
<proteinExistence type="predicted"/>
<evidence type="ECO:0000256" key="1">
    <source>
        <dbReference type="SAM" id="MobiDB-lite"/>
    </source>
</evidence>
<dbReference type="Proteomes" id="UP000189670">
    <property type="component" value="Unassembled WGS sequence"/>
</dbReference>
<dbReference type="AlphaFoldDB" id="A0A1V1P089"/>
<sequence length="75" mass="8538">MGKQQKIIAHHDHQTHHGSDHKGGSKMKPSKEFTKKICLTIAIVTTLFCSVFSKCSGSLYINRISHSRFRPDRML</sequence>
<evidence type="ECO:0000256" key="2">
    <source>
        <dbReference type="SAM" id="Phobius"/>
    </source>
</evidence>
<keyword evidence="2" id="KW-0812">Transmembrane</keyword>
<organism evidence="3 4">
    <name type="scientific">Candidatus Magnetoglobus multicellularis str. Araruama</name>
    <dbReference type="NCBI Taxonomy" id="890399"/>
    <lineage>
        <taxon>Bacteria</taxon>
        <taxon>Pseudomonadati</taxon>
        <taxon>Thermodesulfobacteriota</taxon>
        <taxon>Desulfobacteria</taxon>
        <taxon>Desulfobacterales</taxon>
        <taxon>Desulfobacteraceae</taxon>
        <taxon>Candidatus Magnetoglobus</taxon>
    </lineage>
</organism>
<accession>A0A1V1P089</accession>
<reference evidence="4" key="1">
    <citation type="submission" date="2012-11" db="EMBL/GenBank/DDBJ databases">
        <authorList>
            <person name="Lucero-Rivera Y.E."/>
            <person name="Tovar-Ramirez D."/>
        </authorList>
    </citation>
    <scope>NUCLEOTIDE SEQUENCE [LARGE SCALE GENOMIC DNA]</scope>
    <source>
        <strain evidence="4">Araruama</strain>
    </source>
</reference>
<feature type="region of interest" description="Disordered" evidence="1">
    <location>
        <begin position="1"/>
        <end position="29"/>
    </location>
</feature>
<keyword evidence="2" id="KW-0472">Membrane</keyword>
<dbReference type="EMBL" id="ATBP01001041">
    <property type="protein sequence ID" value="ETR68186.1"/>
    <property type="molecule type" value="Genomic_DNA"/>
</dbReference>